<proteinExistence type="predicted"/>
<evidence type="ECO:0000256" key="1">
    <source>
        <dbReference type="ARBA" id="ARBA00023121"/>
    </source>
</evidence>
<dbReference type="Proteomes" id="UP000466442">
    <property type="component" value="Unassembled WGS sequence"/>
</dbReference>
<organism evidence="2 3">
    <name type="scientific">Apolygus lucorum</name>
    <name type="common">Small green plant bug</name>
    <name type="synonym">Lygocoris lucorum</name>
    <dbReference type="NCBI Taxonomy" id="248454"/>
    <lineage>
        <taxon>Eukaryota</taxon>
        <taxon>Metazoa</taxon>
        <taxon>Ecdysozoa</taxon>
        <taxon>Arthropoda</taxon>
        <taxon>Hexapoda</taxon>
        <taxon>Insecta</taxon>
        <taxon>Pterygota</taxon>
        <taxon>Neoptera</taxon>
        <taxon>Paraneoptera</taxon>
        <taxon>Hemiptera</taxon>
        <taxon>Heteroptera</taxon>
        <taxon>Panheteroptera</taxon>
        <taxon>Cimicomorpha</taxon>
        <taxon>Miridae</taxon>
        <taxon>Mirini</taxon>
        <taxon>Apolygus</taxon>
    </lineage>
</organism>
<dbReference type="AlphaFoldDB" id="A0A6A4JKA5"/>
<dbReference type="PRINTS" id="PR00689">
    <property type="entry name" value="ACOABINDINGP"/>
</dbReference>
<dbReference type="EMBL" id="WIXP02000006">
    <property type="protein sequence ID" value="KAF6209236.1"/>
    <property type="molecule type" value="Genomic_DNA"/>
</dbReference>
<dbReference type="GO" id="GO:0019915">
    <property type="term" value="P:lipid storage"/>
    <property type="evidence" value="ECO:0007669"/>
    <property type="project" value="UniProtKB-ARBA"/>
</dbReference>
<dbReference type="OrthoDB" id="346910at2759"/>
<dbReference type="GO" id="GO:0000062">
    <property type="term" value="F:fatty-acyl-CoA binding"/>
    <property type="evidence" value="ECO:0007669"/>
    <property type="project" value="InterPro"/>
</dbReference>
<dbReference type="InterPro" id="IPR022408">
    <property type="entry name" value="Acyl-CoA-binding_prot_CS"/>
</dbReference>
<dbReference type="InterPro" id="IPR000582">
    <property type="entry name" value="Acyl-CoA-binding_protein"/>
</dbReference>
<protein>
    <submittedName>
        <fullName evidence="2">Uncharacterized protein</fullName>
    </submittedName>
</protein>
<reference evidence="2" key="1">
    <citation type="journal article" date="2021" name="Mol. Ecol. Resour.">
        <title>Apolygus lucorum genome provides insights into omnivorousness and mesophyll feeding.</title>
        <authorList>
            <person name="Liu Y."/>
            <person name="Liu H."/>
            <person name="Wang H."/>
            <person name="Huang T."/>
            <person name="Liu B."/>
            <person name="Yang B."/>
            <person name="Yin L."/>
            <person name="Li B."/>
            <person name="Zhang Y."/>
            <person name="Zhang S."/>
            <person name="Jiang F."/>
            <person name="Zhang X."/>
            <person name="Ren Y."/>
            <person name="Wang B."/>
            <person name="Wang S."/>
            <person name="Lu Y."/>
            <person name="Wu K."/>
            <person name="Fan W."/>
            <person name="Wang G."/>
        </authorList>
    </citation>
    <scope>NUCLEOTIDE SEQUENCE</scope>
    <source>
        <strain evidence="2">12Hb</strain>
    </source>
</reference>
<accession>A0A6A4JKA5</accession>
<sequence>MGIEQDFNAAADKVKALTKRPSDEELLDLYGLFKQATVGDNETSKPGMLDLKGKYKWENWNKRKGMSKEDAMKAYIELVDKLVAKYPA</sequence>
<comment type="caution">
    <text evidence="2">The sequence shown here is derived from an EMBL/GenBank/DDBJ whole genome shotgun (WGS) entry which is preliminary data.</text>
</comment>
<keyword evidence="3" id="KW-1185">Reference proteome</keyword>
<dbReference type="Pfam" id="PF00887">
    <property type="entry name" value="ACBP"/>
    <property type="match status" value="1"/>
</dbReference>
<dbReference type="InterPro" id="IPR014352">
    <property type="entry name" value="FERM/acyl-CoA-bd_prot_sf"/>
</dbReference>
<dbReference type="GO" id="GO:0006631">
    <property type="term" value="P:fatty acid metabolic process"/>
    <property type="evidence" value="ECO:0007669"/>
    <property type="project" value="TreeGrafter"/>
</dbReference>
<dbReference type="PANTHER" id="PTHR23310">
    <property type="entry name" value="ACYL-COA-BINDING PROTEIN, ACBP"/>
    <property type="match status" value="1"/>
</dbReference>
<evidence type="ECO:0000313" key="3">
    <source>
        <dbReference type="Proteomes" id="UP000466442"/>
    </source>
</evidence>
<gene>
    <name evidence="2" type="ORF">GE061_014981</name>
</gene>
<dbReference type="FunFam" id="1.20.80.10:FF:000010">
    <property type="entry name" value="Acyl-CoA-binding domain-containing protein 5"/>
    <property type="match status" value="1"/>
</dbReference>
<dbReference type="PANTHER" id="PTHR23310:SF137">
    <property type="entry name" value="ACYL-COA BINDING PROTEIN 3, ISOFORM A-RELATED"/>
    <property type="match status" value="1"/>
</dbReference>
<evidence type="ECO:0000313" key="2">
    <source>
        <dbReference type="EMBL" id="KAF6209236.1"/>
    </source>
</evidence>
<dbReference type="PROSITE" id="PS00880">
    <property type="entry name" value="ACB_1"/>
    <property type="match status" value="1"/>
</dbReference>
<dbReference type="PROSITE" id="PS51228">
    <property type="entry name" value="ACB_2"/>
    <property type="match status" value="1"/>
</dbReference>
<dbReference type="CDD" id="cd00435">
    <property type="entry name" value="ACBP"/>
    <property type="match status" value="1"/>
</dbReference>
<dbReference type="Gene3D" id="1.20.80.10">
    <property type="match status" value="1"/>
</dbReference>
<dbReference type="InterPro" id="IPR035984">
    <property type="entry name" value="Acyl-CoA-binding_sf"/>
</dbReference>
<name>A0A6A4JKA5_APOLU</name>
<dbReference type="SUPFAM" id="SSF47027">
    <property type="entry name" value="Acyl-CoA binding protein"/>
    <property type="match status" value="1"/>
</dbReference>
<keyword evidence="1" id="KW-0446">Lipid-binding</keyword>